<proteinExistence type="predicted"/>
<reference evidence="1 2" key="1">
    <citation type="submission" date="2024-03" db="EMBL/GenBank/DDBJ databases">
        <title>A high-quality draft genome sequence of Diaporthe vaccinii, a causative agent of upright dieback and viscid rot disease in cranberry plants.</title>
        <authorList>
            <person name="Sarrasin M."/>
            <person name="Lang B.F."/>
            <person name="Burger G."/>
        </authorList>
    </citation>
    <scope>NUCLEOTIDE SEQUENCE [LARGE SCALE GENOMIC DNA]</scope>
    <source>
        <strain evidence="1 2">IS7</strain>
    </source>
</reference>
<evidence type="ECO:0000313" key="1">
    <source>
        <dbReference type="EMBL" id="KAL2281784.1"/>
    </source>
</evidence>
<name>A0ABR4EH85_9PEZI</name>
<dbReference type="Proteomes" id="UP001600888">
    <property type="component" value="Unassembled WGS sequence"/>
</dbReference>
<organism evidence="1 2">
    <name type="scientific">Diaporthe vaccinii</name>
    <dbReference type="NCBI Taxonomy" id="105482"/>
    <lineage>
        <taxon>Eukaryota</taxon>
        <taxon>Fungi</taxon>
        <taxon>Dikarya</taxon>
        <taxon>Ascomycota</taxon>
        <taxon>Pezizomycotina</taxon>
        <taxon>Sordariomycetes</taxon>
        <taxon>Sordariomycetidae</taxon>
        <taxon>Diaporthales</taxon>
        <taxon>Diaporthaceae</taxon>
        <taxon>Diaporthe</taxon>
        <taxon>Diaporthe eres species complex</taxon>
    </lineage>
</organism>
<comment type="caution">
    <text evidence="1">The sequence shown here is derived from an EMBL/GenBank/DDBJ whole genome shotgun (WGS) entry which is preliminary data.</text>
</comment>
<protein>
    <submittedName>
        <fullName evidence="1">Uncharacterized protein</fullName>
    </submittedName>
</protein>
<accession>A0ABR4EH85</accession>
<evidence type="ECO:0000313" key="2">
    <source>
        <dbReference type="Proteomes" id="UP001600888"/>
    </source>
</evidence>
<sequence>MRGGLLKVLAPRWNPSQARTHTALITVHLGSNSIDSARVRRRRNSAAISAPAQTLSILDRNAPSSPPGSARRGQTLCKGAFLFGISARSGGKAHATVGWSQRPMVYTSV</sequence>
<dbReference type="EMBL" id="JBAWTH010000054">
    <property type="protein sequence ID" value="KAL2281784.1"/>
    <property type="molecule type" value="Genomic_DNA"/>
</dbReference>
<gene>
    <name evidence="1" type="ORF">FJTKL_11258</name>
</gene>
<keyword evidence="2" id="KW-1185">Reference proteome</keyword>